<evidence type="ECO:0000313" key="2">
    <source>
        <dbReference type="Proteomes" id="UP000265520"/>
    </source>
</evidence>
<comment type="caution">
    <text evidence="1">The sequence shown here is derived from an EMBL/GenBank/DDBJ whole genome shotgun (WGS) entry which is preliminary data.</text>
</comment>
<protein>
    <submittedName>
        <fullName evidence="1">Uncharacterized protein</fullName>
    </submittedName>
</protein>
<dbReference type="EMBL" id="LXQA011178587">
    <property type="protein sequence ID" value="MCI87902.1"/>
    <property type="molecule type" value="Genomic_DNA"/>
</dbReference>
<reference evidence="1 2" key="1">
    <citation type="journal article" date="2018" name="Front. Plant Sci.">
        <title>Red Clover (Trifolium pratense) and Zigzag Clover (T. medium) - A Picture of Genomic Similarities and Differences.</title>
        <authorList>
            <person name="Dluhosova J."/>
            <person name="Istvanek J."/>
            <person name="Nedelnik J."/>
            <person name="Repkova J."/>
        </authorList>
    </citation>
    <scope>NUCLEOTIDE SEQUENCE [LARGE SCALE GENOMIC DNA]</scope>
    <source>
        <strain evidence="2">cv. 10/8</strain>
        <tissue evidence="1">Leaf</tissue>
    </source>
</reference>
<proteinExistence type="predicted"/>
<accession>A0A392VKF4</accession>
<dbReference type="AlphaFoldDB" id="A0A392VKF4"/>
<dbReference type="Proteomes" id="UP000265520">
    <property type="component" value="Unassembled WGS sequence"/>
</dbReference>
<organism evidence="1 2">
    <name type="scientific">Trifolium medium</name>
    <dbReference type="NCBI Taxonomy" id="97028"/>
    <lineage>
        <taxon>Eukaryota</taxon>
        <taxon>Viridiplantae</taxon>
        <taxon>Streptophyta</taxon>
        <taxon>Embryophyta</taxon>
        <taxon>Tracheophyta</taxon>
        <taxon>Spermatophyta</taxon>
        <taxon>Magnoliopsida</taxon>
        <taxon>eudicotyledons</taxon>
        <taxon>Gunneridae</taxon>
        <taxon>Pentapetalae</taxon>
        <taxon>rosids</taxon>
        <taxon>fabids</taxon>
        <taxon>Fabales</taxon>
        <taxon>Fabaceae</taxon>
        <taxon>Papilionoideae</taxon>
        <taxon>50 kb inversion clade</taxon>
        <taxon>NPAAA clade</taxon>
        <taxon>Hologalegina</taxon>
        <taxon>IRL clade</taxon>
        <taxon>Trifolieae</taxon>
        <taxon>Trifolium</taxon>
    </lineage>
</organism>
<name>A0A392VKF4_9FABA</name>
<keyword evidence="2" id="KW-1185">Reference proteome</keyword>
<sequence>MEKSFNVRSLTGFNLQAGFCFRSGFCFGSGSISDFGSGSDSDFGRFPLSRRFSGGGRMTPNK</sequence>
<evidence type="ECO:0000313" key="1">
    <source>
        <dbReference type="EMBL" id="MCI87902.1"/>
    </source>
</evidence>
<feature type="non-terminal residue" evidence="1">
    <location>
        <position position="62"/>
    </location>
</feature>